<evidence type="ECO:0000256" key="6">
    <source>
        <dbReference type="ARBA" id="ARBA00023002"/>
    </source>
</evidence>
<comment type="subcellular location">
    <subcellularLocation>
        <location evidence="1">Membrane</location>
        <topology evidence="1">Multi-pass membrane protein</topology>
    </subcellularLocation>
</comment>
<keyword evidence="2" id="KW-1003">Cell membrane</keyword>
<name>A0A1H7S997_9SPHI</name>
<keyword evidence="14" id="KW-1185">Reference proteome</keyword>
<dbReference type="STRING" id="332977.SAMN05421740_108121"/>
<evidence type="ECO:0000256" key="1">
    <source>
        <dbReference type="ARBA" id="ARBA00004141"/>
    </source>
</evidence>
<dbReference type="Proteomes" id="UP000198916">
    <property type="component" value="Unassembled WGS sequence"/>
</dbReference>
<evidence type="ECO:0000256" key="12">
    <source>
        <dbReference type="SAM" id="Phobius"/>
    </source>
</evidence>
<organism evidence="13 14">
    <name type="scientific">Parapedobacter koreensis</name>
    <dbReference type="NCBI Taxonomy" id="332977"/>
    <lineage>
        <taxon>Bacteria</taxon>
        <taxon>Pseudomonadati</taxon>
        <taxon>Bacteroidota</taxon>
        <taxon>Sphingobacteriia</taxon>
        <taxon>Sphingobacteriales</taxon>
        <taxon>Sphingobacteriaceae</taxon>
        <taxon>Parapedobacter</taxon>
    </lineage>
</organism>
<evidence type="ECO:0000313" key="14">
    <source>
        <dbReference type="Proteomes" id="UP000198916"/>
    </source>
</evidence>
<keyword evidence="4" id="KW-0479">Metal-binding</keyword>
<dbReference type="GO" id="GO:0046872">
    <property type="term" value="F:metal ion binding"/>
    <property type="evidence" value="ECO:0007669"/>
    <property type="project" value="UniProtKB-KW"/>
</dbReference>
<dbReference type="Pfam" id="PF02628">
    <property type="entry name" value="COX15-CtaA"/>
    <property type="match status" value="2"/>
</dbReference>
<feature type="transmembrane region" description="Helical" evidence="12">
    <location>
        <begin position="328"/>
        <end position="349"/>
    </location>
</feature>
<evidence type="ECO:0000313" key="13">
    <source>
        <dbReference type="EMBL" id="SEL68314.1"/>
    </source>
</evidence>
<evidence type="ECO:0000256" key="10">
    <source>
        <dbReference type="ARBA" id="ARBA00023157"/>
    </source>
</evidence>
<dbReference type="InterPro" id="IPR050450">
    <property type="entry name" value="COX15/CtaA_HemeA_synthase"/>
</dbReference>
<comment type="pathway">
    <text evidence="11">Porphyrin-containing compound metabolism.</text>
</comment>
<reference evidence="14" key="1">
    <citation type="submission" date="2016-10" db="EMBL/GenBank/DDBJ databases">
        <authorList>
            <person name="Varghese N."/>
            <person name="Submissions S."/>
        </authorList>
    </citation>
    <scope>NUCLEOTIDE SEQUENCE [LARGE SCALE GENOMIC DNA]</scope>
    <source>
        <strain evidence="14">Jip14</strain>
    </source>
</reference>
<gene>
    <name evidence="13" type="ORF">SAMN05421740_108121</name>
</gene>
<sequence length="350" mass="38990">MLPPAEKRFLLINKITIVSLFVLILAGGVVRSTGSGMGCPDWPKCFDRLIPPTEVSQLPEGYEEKYIAGRQKKNERFAGMLDRFGNNELADRIRNDESILQHEPFNAAKTWTEYINRLVGAITGFLLLLCAIFSFTFFKTKKSIFIWSVINVVAVGYQAWLGSIVVSTNLMPWIITVHMLLALVIVGISIYTYFKARSLRDKDLLINHTSSGIKVLAACSLLLIIVQVAIGTGVREEIDLVSASGHLLGRGEWLEQVGQVFDIHRSLGVVSAVVIVFLFFVVRSRFAPSSHQSRFTNVLLLLLALQIGTAVLLAYFDIPPYAQTAHLVLASLLFGNQYYLMLLLGKVAWK</sequence>
<proteinExistence type="predicted"/>
<keyword evidence="3 12" id="KW-0812">Transmembrane</keyword>
<feature type="transmembrane region" description="Helical" evidence="12">
    <location>
        <begin position="263"/>
        <end position="282"/>
    </location>
</feature>
<evidence type="ECO:0000256" key="2">
    <source>
        <dbReference type="ARBA" id="ARBA00022475"/>
    </source>
</evidence>
<evidence type="ECO:0000256" key="4">
    <source>
        <dbReference type="ARBA" id="ARBA00022723"/>
    </source>
</evidence>
<evidence type="ECO:0000256" key="5">
    <source>
        <dbReference type="ARBA" id="ARBA00022989"/>
    </source>
</evidence>
<evidence type="ECO:0000256" key="8">
    <source>
        <dbReference type="ARBA" id="ARBA00023133"/>
    </source>
</evidence>
<feature type="transmembrane region" description="Helical" evidence="12">
    <location>
        <begin position="294"/>
        <end position="316"/>
    </location>
</feature>
<dbReference type="EMBL" id="FNZR01000008">
    <property type="protein sequence ID" value="SEL68314.1"/>
    <property type="molecule type" value="Genomic_DNA"/>
</dbReference>
<keyword evidence="9 12" id="KW-0472">Membrane</keyword>
<keyword evidence="6" id="KW-0560">Oxidoreductase</keyword>
<evidence type="ECO:0000256" key="11">
    <source>
        <dbReference type="ARBA" id="ARBA00023444"/>
    </source>
</evidence>
<keyword evidence="5 12" id="KW-1133">Transmembrane helix</keyword>
<dbReference type="PANTHER" id="PTHR35457:SF1">
    <property type="entry name" value="HEME A SYNTHASE"/>
    <property type="match status" value="1"/>
</dbReference>
<dbReference type="GO" id="GO:0006784">
    <property type="term" value="P:heme A biosynthetic process"/>
    <property type="evidence" value="ECO:0007669"/>
    <property type="project" value="InterPro"/>
</dbReference>
<evidence type="ECO:0000256" key="9">
    <source>
        <dbReference type="ARBA" id="ARBA00023136"/>
    </source>
</evidence>
<feature type="transmembrane region" description="Helical" evidence="12">
    <location>
        <begin position="145"/>
        <end position="167"/>
    </location>
</feature>
<dbReference type="PANTHER" id="PTHR35457">
    <property type="entry name" value="HEME A SYNTHASE"/>
    <property type="match status" value="1"/>
</dbReference>
<keyword evidence="8" id="KW-0350">Heme biosynthesis</keyword>
<dbReference type="InterPro" id="IPR003780">
    <property type="entry name" value="COX15/CtaA_fam"/>
</dbReference>
<dbReference type="AlphaFoldDB" id="A0A1H7S997"/>
<dbReference type="GO" id="GO:0016491">
    <property type="term" value="F:oxidoreductase activity"/>
    <property type="evidence" value="ECO:0007669"/>
    <property type="project" value="UniProtKB-KW"/>
</dbReference>
<evidence type="ECO:0000256" key="7">
    <source>
        <dbReference type="ARBA" id="ARBA00023004"/>
    </source>
</evidence>
<evidence type="ECO:0000256" key="3">
    <source>
        <dbReference type="ARBA" id="ARBA00022692"/>
    </source>
</evidence>
<dbReference type="GO" id="GO:0016020">
    <property type="term" value="C:membrane"/>
    <property type="evidence" value="ECO:0007669"/>
    <property type="project" value="UniProtKB-SubCell"/>
</dbReference>
<protein>
    <submittedName>
        <fullName evidence="13">Cytochrome c oxidase assembly protein subunit 15</fullName>
    </submittedName>
</protein>
<keyword evidence="7" id="KW-0408">Iron</keyword>
<accession>A0A1H7S997</accession>
<keyword evidence="10" id="KW-1015">Disulfide bond</keyword>
<feature type="transmembrane region" description="Helical" evidence="12">
    <location>
        <begin position="215"/>
        <end position="234"/>
    </location>
</feature>
<feature type="transmembrane region" description="Helical" evidence="12">
    <location>
        <begin position="118"/>
        <end position="138"/>
    </location>
</feature>
<feature type="transmembrane region" description="Helical" evidence="12">
    <location>
        <begin position="12"/>
        <end position="30"/>
    </location>
</feature>
<feature type="transmembrane region" description="Helical" evidence="12">
    <location>
        <begin position="173"/>
        <end position="194"/>
    </location>
</feature>
<dbReference type="OrthoDB" id="1447144at2"/>